<dbReference type="Proteomes" id="UP000266089">
    <property type="component" value="Unassembled WGS sequence"/>
</dbReference>
<evidence type="ECO:0000313" key="3">
    <source>
        <dbReference type="Proteomes" id="UP000266089"/>
    </source>
</evidence>
<dbReference type="EMBL" id="QWKX01000014">
    <property type="protein sequence ID" value="RIH78493.1"/>
    <property type="molecule type" value="Genomic_DNA"/>
</dbReference>
<name>A0A399E4L7_9DEIN</name>
<comment type="caution">
    <text evidence="2">The sequence shown here is derived from an EMBL/GenBank/DDBJ whole genome shotgun (WGS) entry which is preliminary data.</text>
</comment>
<evidence type="ECO:0008006" key="4">
    <source>
        <dbReference type="Google" id="ProtNLM"/>
    </source>
</evidence>
<dbReference type="AlphaFoldDB" id="A0A399E4L7"/>
<accession>A0A399E4L7</accession>
<evidence type="ECO:0000313" key="2">
    <source>
        <dbReference type="EMBL" id="RIH78493.1"/>
    </source>
</evidence>
<sequence length="168" mass="18158">MKVDMDGHAVAFSNPQVRWAGALFVAPFFLQLLGLGNTLLGGGLCGELFGNETPLGLQGAGFWYAVLFMMLLGFQLMYGGFLLLARLLEIPASMERGAYTGGLWLVGLMTLLFVLTRTTGLPYPSPQGLALGDTAPVDLLSLMLMGCSWVAGFLLWQLLRHGELSKTR</sequence>
<feature type="transmembrane region" description="Helical" evidence="1">
    <location>
        <begin position="97"/>
        <end position="119"/>
    </location>
</feature>
<keyword evidence="1" id="KW-1133">Transmembrane helix</keyword>
<gene>
    <name evidence="2" type="ORF">Mcate_00815</name>
</gene>
<proteinExistence type="predicted"/>
<feature type="transmembrane region" description="Helical" evidence="1">
    <location>
        <begin position="21"/>
        <end position="42"/>
    </location>
</feature>
<organism evidence="2 3">
    <name type="scientific">Meiothermus taiwanensis</name>
    <dbReference type="NCBI Taxonomy" id="172827"/>
    <lineage>
        <taxon>Bacteria</taxon>
        <taxon>Thermotogati</taxon>
        <taxon>Deinococcota</taxon>
        <taxon>Deinococci</taxon>
        <taxon>Thermales</taxon>
        <taxon>Thermaceae</taxon>
        <taxon>Meiothermus</taxon>
    </lineage>
</organism>
<feature type="transmembrane region" description="Helical" evidence="1">
    <location>
        <begin position="139"/>
        <end position="159"/>
    </location>
</feature>
<protein>
    <recommendedName>
        <fullName evidence="4">ABC transporter permease</fullName>
    </recommendedName>
</protein>
<keyword evidence="1" id="KW-0812">Transmembrane</keyword>
<keyword evidence="1" id="KW-0472">Membrane</keyword>
<evidence type="ECO:0000256" key="1">
    <source>
        <dbReference type="SAM" id="Phobius"/>
    </source>
</evidence>
<feature type="transmembrane region" description="Helical" evidence="1">
    <location>
        <begin position="62"/>
        <end position="85"/>
    </location>
</feature>
<reference evidence="2 3" key="1">
    <citation type="submission" date="2018-08" db="EMBL/GenBank/DDBJ databases">
        <title>Meiothermus cateniformans JCM 15151 genome sequencing project.</title>
        <authorList>
            <person name="Da Costa M.S."/>
            <person name="Albuquerque L."/>
            <person name="Raposo P."/>
            <person name="Froufe H.J.C."/>
            <person name="Barroso C.S."/>
            <person name="Egas C."/>
        </authorList>
    </citation>
    <scope>NUCLEOTIDE SEQUENCE [LARGE SCALE GENOMIC DNA]</scope>
    <source>
        <strain evidence="2 3">JCM 15151</strain>
    </source>
</reference>